<organism evidence="8 9">
    <name type="scientific">Sphingobacterium hungaricum</name>
    <dbReference type="NCBI Taxonomy" id="2082723"/>
    <lineage>
        <taxon>Bacteria</taxon>
        <taxon>Pseudomonadati</taxon>
        <taxon>Bacteroidota</taxon>
        <taxon>Sphingobacteriia</taxon>
        <taxon>Sphingobacteriales</taxon>
        <taxon>Sphingobacteriaceae</taxon>
        <taxon>Sphingobacterium</taxon>
    </lineage>
</organism>
<gene>
    <name evidence="8" type="ORF">C4F49_03825</name>
</gene>
<feature type="transmembrane region" description="Helical" evidence="6">
    <location>
        <begin position="337"/>
        <end position="356"/>
    </location>
</feature>
<feature type="domain" description="Major facilitator superfamily (MFS) profile" evidence="7">
    <location>
        <begin position="8"/>
        <end position="389"/>
    </location>
</feature>
<keyword evidence="9" id="KW-1185">Reference proteome</keyword>
<name>A0A928UWW0_9SPHI</name>
<keyword evidence="2" id="KW-1003">Cell membrane</keyword>
<dbReference type="Proteomes" id="UP000616201">
    <property type="component" value="Unassembled WGS sequence"/>
</dbReference>
<dbReference type="GO" id="GO:0005886">
    <property type="term" value="C:plasma membrane"/>
    <property type="evidence" value="ECO:0007669"/>
    <property type="project" value="UniProtKB-SubCell"/>
</dbReference>
<keyword evidence="3 6" id="KW-0812">Transmembrane</keyword>
<accession>A0A928UWW0</accession>
<feature type="transmembrane region" description="Helical" evidence="6">
    <location>
        <begin position="135"/>
        <end position="156"/>
    </location>
</feature>
<feature type="transmembrane region" description="Helical" evidence="6">
    <location>
        <begin position="77"/>
        <end position="95"/>
    </location>
</feature>
<feature type="transmembrane region" description="Helical" evidence="6">
    <location>
        <begin position="12"/>
        <end position="36"/>
    </location>
</feature>
<evidence type="ECO:0000256" key="2">
    <source>
        <dbReference type="ARBA" id="ARBA00022475"/>
    </source>
</evidence>
<evidence type="ECO:0000256" key="4">
    <source>
        <dbReference type="ARBA" id="ARBA00022989"/>
    </source>
</evidence>
<feature type="transmembrane region" description="Helical" evidence="6">
    <location>
        <begin position="278"/>
        <end position="296"/>
    </location>
</feature>
<feature type="transmembrane region" description="Helical" evidence="6">
    <location>
        <begin position="48"/>
        <end position="70"/>
    </location>
</feature>
<dbReference type="SUPFAM" id="SSF103473">
    <property type="entry name" value="MFS general substrate transporter"/>
    <property type="match status" value="1"/>
</dbReference>
<feature type="transmembrane region" description="Helical" evidence="6">
    <location>
        <begin position="168"/>
        <end position="185"/>
    </location>
</feature>
<proteinExistence type="predicted"/>
<evidence type="ECO:0000259" key="7">
    <source>
        <dbReference type="PROSITE" id="PS50850"/>
    </source>
</evidence>
<reference evidence="8" key="1">
    <citation type="submission" date="2018-02" db="EMBL/GenBank/DDBJ databases">
        <authorList>
            <person name="Vasarhelyi B.M."/>
            <person name="Deshmukh S."/>
            <person name="Balint B."/>
            <person name="Kukolya J."/>
        </authorList>
    </citation>
    <scope>NUCLEOTIDE SEQUENCE</scope>
    <source>
        <strain evidence="8">KB22</strain>
    </source>
</reference>
<dbReference type="InterPro" id="IPR020846">
    <property type="entry name" value="MFS_dom"/>
</dbReference>
<sequence>MQTSKERNTILLFIPLILNFFVMGFVDIVGVATNYVKEDFALSDGMASLLPMMVFIWFAICSIPTGILMGKLGRKNIVLLSLFTTALAMLIPLLFYSYFGILLSFAFLGIGNTMLQVSLNPLVTSLVRKEKLTSILTMGQFIKAISSFLGPILVAFSASRLGDWRLTFLLYCIASVISIIALYSLKIKETAEPSQTSTSFRNIFSLLKDSYFVYCIVVILLIVGIDVSLNTNIPPLLVDRLSIPLAEATLGTSFYFISKTIGTFIGAFLLVKISPIKFLKASIWIAALAFITMMFSSSFWGLLISIAIVGLACANVFSIIFSLALQHDIKRANEISALMIMGISGGALITPLQGFVTDQSNFTVGLSVILLCIFIIGSIAFKFKQENLTH</sequence>
<evidence type="ECO:0000313" key="9">
    <source>
        <dbReference type="Proteomes" id="UP000616201"/>
    </source>
</evidence>
<evidence type="ECO:0000256" key="5">
    <source>
        <dbReference type="ARBA" id="ARBA00023136"/>
    </source>
</evidence>
<keyword evidence="4 6" id="KW-1133">Transmembrane helix</keyword>
<evidence type="ECO:0000256" key="1">
    <source>
        <dbReference type="ARBA" id="ARBA00004429"/>
    </source>
</evidence>
<keyword evidence="5 6" id="KW-0472">Membrane</keyword>
<dbReference type="GO" id="GO:0022857">
    <property type="term" value="F:transmembrane transporter activity"/>
    <property type="evidence" value="ECO:0007669"/>
    <property type="project" value="InterPro"/>
</dbReference>
<feature type="transmembrane region" description="Helical" evidence="6">
    <location>
        <begin position="362"/>
        <end position="381"/>
    </location>
</feature>
<comment type="subcellular location">
    <subcellularLocation>
        <location evidence="1">Cell inner membrane</location>
        <topology evidence="1">Multi-pass membrane protein</topology>
    </subcellularLocation>
</comment>
<dbReference type="InterPro" id="IPR011701">
    <property type="entry name" value="MFS"/>
</dbReference>
<evidence type="ECO:0000256" key="6">
    <source>
        <dbReference type="SAM" id="Phobius"/>
    </source>
</evidence>
<feature type="transmembrane region" description="Helical" evidence="6">
    <location>
        <begin position="253"/>
        <end position="271"/>
    </location>
</feature>
<dbReference type="InterPro" id="IPR050375">
    <property type="entry name" value="MFS_TsgA-like"/>
</dbReference>
<dbReference type="Pfam" id="PF07690">
    <property type="entry name" value="MFS_1"/>
    <property type="match status" value="1"/>
</dbReference>
<dbReference type="AlphaFoldDB" id="A0A928UWW0"/>
<dbReference type="RefSeq" id="WP_196935913.1">
    <property type="nucleotide sequence ID" value="NZ_MU158698.1"/>
</dbReference>
<dbReference type="PANTHER" id="PTHR43702:SF3">
    <property type="entry name" value="PROTEIN TSGA"/>
    <property type="match status" value="1"/>
</dbReference>
<comment type="caution">
    <text evidence="8">The sequence shown here is derived from an EMBL/GenBank/DDBJ whole genome shotgun (WGS) entry which is preliminary data.</text>
</comment>
<feature type="transmembrane region" description="Helical" evidence="6">
    <location>
        <begin position="302"/>
        <end position="325"/>
    </location>
</feature>
<dbReference type="PANTHER" id="PTHR43702">
    <property type="entry name" value="L-FUCOSE-PROTON SYMPORTER"/>
    <property type="match status" value="1"/>
</dbReference>
<dbReference type="EMBL" id="PRDK01000003">
    <property type="protein sequence ID" value="MBE8712805.1"/>
    <property type="molecule type" value="Genomic_DNA"/>
</dbReference>
<protein>
    <submittedName>
        <fullName evidence="8">MFS transporter</fullName>
    </submittedName>
</protein>
<evidence type="ECO:0000256" key="3">
    <source>
        <dbReference type="ARBA" id="ARBA00022692"/>
    </source>
</evidence>
<feature type="transmembrane region" description="Helical" evidence="6">
    <location>
        <begin position="211"/>
        <end position="233"/>
    </location>
</feature>
<feature type="transmembrane region" description="Helical" evidence="6">
    <location>
        <begin position="101"/>
        <end position="123"/>
    </location>
</feature>
<dbReference type="InterPro" id="IPR036259">
    <property type="entry name" value="MFS_trans_sf"/>
</dbReference>
<dbReference type="PROSITE" id="PS50850">
    <property type="entry name" value="MFS"/>
    <property type="match status" value="1"/>
</dbReference>
<dbReference type="Gene3D" id="1.20.1250.20">
    <property type="entry name" value="MFS general substrate transporter like domains"/>
    <property type="match status" value="2"/>
</dbReference>
<evidence type="ECO:0000313" key="8">
    <source>
        <dbReference type="EMBL" id="MBE8712805.1"/>
    </source>
</evidence>